<dbReference type="PANTHER" id="PTHR13677:SF0">
    <property type="entry name" value="LD41638P"/>
    <property type="match status" value="1"/>
</dbReference>
<comment type="similarity">
    <text evidence="1">Belongs to the DENND6 family.</text>
</comment>
<sequence length="459" mass="49016">MCWVDGDALLQDTTSRQQLAPSSVRDSSFFFRVPRDAVVADSLRHVTGGKESPSASALALQGSRTHVQQAIHGYVLCRQRRDEALPRGAEQRSIAILSSKPFHALWSALCRLTGAVCLAYGPPALRDVYDAALTFPAPLGAPGSPDVHVRRCRAWTRRRCWAEPARASLDADTGLPACLLADGRALTAAPFGQVDALGALHGALPHLWHLWALLALGERVAVVGPSPGVAAEAVAALQDLLAPMPLAGDVRPYFTVQDPSFGEMVRRAAAGRGPAATRPPALPVLVGVTNLYFLKALPDWPNVLAVGWDAERGAGAGAEEPAPGPLHRLTRSAASARSRRGAAAAATLLRRHFQELTRALLFPLLPAITPRAPGPTGEPAAPRFDPAAILRELAEPTGTLPDPLVRVFGSRQAVVGFYDRFLRSDNCRAWVARRQEDAADWLRDARDGQTASPSEGLET</sequence>
<accession>A0AAD9MP62</accession>
<reference evidence="3" key="1">
    <citation type="submission" date="2021-01" db="EMBL/GenBank/DDBJ databases">
        <authorList>
            <person name="Eckstrom K.M.E."/>
        </authorList>
    </citation>
    <scope>NUCLEOTIDE SEQUENCE</scope>
    <source>
        <strain evidence="3">UVCC 0001</strain>
    </source>
</reference>
<evidence type="ECO:0000256" key="1">
    <source>
        <dbReference type="ARBA" id="ARBA00007159"/>
    </source>
</evidence>
<feature type="domain" description="UDENN" evidence="2">
    <location>
        <begin position="1"/>
        <end position="429"/>
    </location>
</feature>
<proteinExistence type="inferred from homology"/>
<gene>
    <name evidence="3" type="ORF">QBZ16_000269</name>
</gene>
<name>A0AAD9MP62_PROWI</name>
<keyword evidence="4" id="KW-1185">Reference proteome</keyword>
<evidence type="ECO:0000313" key="4">
    <source>
        <dbReference type="Proteomes" id="UP001255856"/>
    </source>
</evidence>
<dbReference type="GO" id="GO:0005085">
    <property type="term" value="F:guanyl-nucleotide exchange factor activity"/>
    <property type="evidence" value="ECO:0007669"/>
    <property type="project" value="InterPro"/>
</dbReference>
<dbReference type="GO" id="GO:0055037">
    <property type="term" value="C:recycling endosome"/>
    <property type="evidence" value="ECO:0007669"/>
    <property type="project" value="TreeGrafter"/>
</dbReference>
<dbReference type="Proteomes" id="UP001255856">
    <property type="component" value="Unassembled WGS sequence"/>
</dbReference>
<comment type="caution">
    <text evidence="3">The sequence shown here is derived from an EMBL/GenBank/DDBJ whole genome shotgun (WGS) entry which is preliminary data.</text>
</comment>
<dbReference type="InterPro" id="IPR037516">
    <property type="entry name" value="Tripartite_DENN"/>
</dbReference>
<dbReference type="AlphaFoldDB" id="A0AAD9MP62"/>
<dbReference type="PROSITE" id="PS50211">
    <property type="entry name" value="DENN"/>
    <property type="match status" value="1"/>
</dbReference>
<dbReference type="EMBL" id="JASFZW010000001">
    <property type="protein sequence ID" value="KAK2080416.1"/>
    <property type="molecule type" value="Genomic_DNA"/>
</dbReference>
<evidence type="ECO:0000259" key="2">
    <source>
        <dbReference type="PROSITE" id="PS50211"/>
    </source>
</evidence>
<organism evidence="3 4">
    <name type="scientific">Prototheca wickerhamii</name>
    <dbReference type="NCBI Taxonomy" id="3111"/>
    <lineage>
        <taxon>Eukaryota</taxon>
        <taxon>Viridiplantae</taxon>
        <taxon>Chlorophyta</taxon>
        <taxon>core chlorophytes</taxon>
        <taxon>Trebouxiophyceae</taxon>
        <taxon>Chlorellales</taxon>
        <taxon>Chlorellaceae</taxon>
        <taxon>Prototheca</taxon>
    </lineage>
</organism>
<dbReference type="InterPro" id="IPR024224">
    <property type="entry name" value="DENND6"/>
</dbReference>
<evidence type="ECO:0000313" key="3">
    <source>
        <dbReference type="EMBL" id="KAK2080416.1"/>
    </source>
</evidence>
<dbReference type="PANTHER" id="PTHR13677">
    <property type="entry name" value="LD41638P"/>
    <property type="match status" value="1"/>
</dbReference>
<protein>
    <recommendedName>
        <fullName evidence="2">UDENN domain-containing protein</fullName>
    </recommendedName>
</protein>